<dbReference type="InterPro" id="IPR001270">
    <property type="entry name" value="ClpA/B"/>
</dbReference>
<keyword evidence="5" id="KW-0235">DNA replication</keyword>
<organism evidence="9 10">
    <name type="scientific">Desulfuromonas versatilis</name>
    <dbReference type="NCBI Taxonomy" id="2802975"/>
    <lineage>
        <taxon>Bacteria</taxon>
        <taxon>Pseudomonadati</taxon>
        <taxon>Thermodesulfobacteriota</taxon>
        <taxon>Desulfuromonadia</taxon>
        <taxon>Desulfuromonadales</taxon>
        <taxon>Desulfuromonadaceae</taxon>
        <taxon>Desulfuromonas</taxon>
    </lineage>
</organism>
<dbReference type="Pfam" id="PF09115">
    <property type="entry name" value="DNApol3-delta_C"/>
    <property type="match status" value="1"/>
</dbReference>
<dbReference type="InterPro" id="IPR015199">
    <property type="entry name" value="DNA_pol_III_delta_C"/>
</dbReference>
<dbReference type="PANTHER" id="PTHR11669">
    <property type="entry name" value="REPLICATION FACTOR C / DNA POLYMERASE III GAMMA-TAU SUBUNIT"/>
    <property type="match status" value="1"/>
</dbReference>
<dbReference type="NCBIfam" id="TIGR00678">
    <property type="entry name" value="holB"/>
    <property type="match status" value="1"/>
</dbReference>
<dbReference type="Pfam" id="PF13177">
    <property type="entry name" value="DNA_pol3_delta2"/>
    <property type="match status" value="1"/>
</dbReference>
<dbReference type="InterPro" id="IPR004622">
    <property type="entry name" value="DNA_pol_HolB"/>
</dbReference>
<dbReference type="PANTHER" id="PTHR11669:SF8">
    <property type="entry name" value="DNA POLYMERASE III SUBUNIT DELTA"/>
    <property type="match status" value="1"/>
</dbReference>
<evidence type="ECO:0000313" key="9">
    <source>
        <dbReference type="EMBL" id="BCR05134.1"/>
    </source>
</evidence>
<dbReference type="InterPro" id="IPR027417">
    <property type="entry name" value="P-loop_NTPase"/>
</dbReference>
<accession>A0ABM8HT34</accession>
<protein>
    <recommendedName>
        <fullName evidence="2">DNA polymerase III subunit delta'</fullName>
        <ecNumber evidence="1">2.7.7.7</ecNumber>
    </recommendedName>
</protein>
<dbReference type="Gene3D" id="3.40.50.300">
    <property type="entry name" value="P-loop containing nucleotide triphosphate hydrolases"/>
    <property type="match status" value="1"/>
</dbReference>
<keyword evidence="3" id="KW-0808">Transferase</keyword>
<evidence type="ECO:0000256" key="2">
    <source>
        <dbReference type="ARBA" id="ARBA00014363"/>
    </source>
</evidence>
<dbReference type="SUPFAM" id="SSF52540">
    <property type="entry name" value="P-loop containing nucleoside triphosphate hydrolases"/>
    <property type="match status" value="1"/>
</dbReference>
<evidence type="ECO:0000259" key="8">
    <source>
        <dbReference type="Pfam" id="PF09115"/>
    </source>
</evidence>
<dbReference type="PRINTS" id="PR00300">
    <property type="entry name" value="CLPPROTEASEA"/>
</dbReference>
<reference evidence="9 10" key="2">
    <citation type="journal article" date="2021" name="Int. J. Syst. Evol. Microbiol.">
        <title>Isolation and Polyphasic Characterization of Desulfuromonas versatilis sp. Nov., an Electrogenic Bacteria Capable of Versatile Metabolism Isolated from a Graphene Oxide-Reducing Enrichment Culture.</title>
        <authorList>
            <person name="Xie L."/>
            <person name="Yoshida N."/>
            <person name="Ishii S."/>
            <person name="Meng L."/>
        </authorList>
    </citation>
    <scope>NUCLEOTIDE SEQUENCE [LARGE SCALE GENOMIC DNA]</scope>
    <source>
        <strain evidence="9 10">NIT-T3</strain>
    </source>
</reference>
<evidence type="ECO:0000313" key="10">
    <source>
        <dbReference type="Proteomes" id="UP001319827"/>
    </source>
</evidence>
<name>A0ABM8HT34_9BACT</name>
<evidence type="ECO:0000256" key="7">
    <source>
        <dbReference type="ARBA" id="ARBA00049244"/>
    </source>
</evidence>
<evidence type="ECO:0000256" key="6">
    <source>
        <dbReference type="ARBA" id="ARBA00022932"/>
    </source>
</evidence>
<comment type="catalytic activity">
    <reaction evidence="7">
        <text>DNA(n) + a 2'-deoxyribonucleoside 5'-triphosphate = DNA(n+1) + diphosphate</text>
        <dbReference type="Rhea" id="RHEA:22508"/>
        <dbReference type="Rhea" id="RHEA-COMP:17339"/>
        <dbReference type="Rhea" id="RHEA-COMP:17340"/>
        <dbReference type="ChEBI" id="CHEBI:33019"/>
        <dbReference type="ChEBI" id="CHEBI:61560"/>
        <dbReference type="ChEBI" id="CHEBI:173112"/>
        <dbReference type="EC" id="2.7.7.7"/>
    </reaction>
</comment>
<reference evidence="9 10" key="1">
    <citation type="journal article" date="2016" name="C (Basel)">
        <title>Selective Growth of and Electricity Production by Marine Exoelectrogenic Bacteria in Self-Aggregated Hydrogel of Microbially Reduced Graphene Oxide.</title>
        <authorList>
            <person name="Yoshida N."/>
            <person name="Goto Y."/>
            <person name="Miyata Y."/>
        </authorList>
    </citation>
    <scope>NUCLEOTIDE SEQUENCE [LARGE SCALE GENOMIC DNA]</scope>
    <source>
        <strain evidence="9 10">NIT-T3</strain>
    </source>
</reference>
<dbReference type="Gene3D" id="1.20.272.10">
    <property type="match status" value="1"/>
</dbReference>
<feature type="domain" description="DNA polymerase III delta subunit C-terminal" evidence="8">
    <location>
        <begin position="207"/>
        <end position="320"/>
    </location>
</feature>
<evidence type="ECO:0000256" key="3">
    <source>
        <dbReference type="ARBA" id="ARBA00022679"/>
    </source>
</evidence>
<evidence type="ECO:0000256" key="1">
    <source>
        <dbReference type="ARBA" id="ARBA00012417"/>
    </source>
</evidence>
<keyword evidence="4" id="KW-0548">Nucleotidyltransferase</keyword>
<keyword evidence="6" id="KW-0239">DNA-directed DNA polymerase</keyword>
<dbReference type="InterPro" id="IPR008921">
    <property type="entry name" value="DNA_pol3_clamp-load_cplx_C"/>
</dbReference>
<evidence type="ECO:0000256" key="4">
    <source>
        <dbReference type="ARBA" id="ARBA00022695"/>
    </source>
</evidence>
<proteinExistence type="predicted"/>
<gene>
    <name evidence="9" type="primary">holB</name>
    <name evidence="9" type="ORF">DESUT3_22030</name>
</gene>
<dbReference type="SUPFAM" id="SSF48019">
    <property type="entry name" value="post-AAA+ oligomerization domain-like"/>
    <property type="match status" value="1"/>
</dbReference>
<dbReference type="Proteomes" id="UP001319827">
    <property type="component" value="Chromosome"/>
</dbReference>
<evidence type="ECO:0000256" key="5">
    <source>
        <dbReference type="ARBA" id="ARBA00022705"/>
    </source>
</evidence>
<sequence length="322" mass="35615">MTFAQVLGHERQKDILRRALDSGRLAHAYLFEGPEGIGKRLMALAVARAVACAEGNGCGDCAACRKIDHNNHPDLHIVESEGASIKIDQVRALQKELSYRPLEAPKKICLIDGAEKMNPAAGNALLKTLEEPSGDALLILLTSRAEGVLATIRSRCQRLPFARLPRPTIQKVLLERLGVDETQGHILAALSEGSFKKALGKDRDLYLEKRRELLKALTALSTGSVLPLFDLAQVLADEKERLGEILEIFQAFYRDLLLVRHGRPQTELVNIDLQEKIHRNAQRHSVAAILTKLDAVAAARRHLDRNVNRQLAMEVLLLKLAA</sequence>
<dbReference type="RefSeq" id="WP_221248558.1">
    <property type="nucleotide sequence ID" value="NZ_AP024355.1"/>
</dbReference>
<dbReference type="InterPro" id="IPR050238">
    <property type="entry name" value="DNA_Rep/Repair_Clamp_Loader"/>
</dbReference>
<keyword evidence="10" id="KW-1185">Reference proteome</keyword>
<dbReference type="EC" id="2.7.7.7" evidence="1"/>
<dbReference type="EMBL" id="AP024355">
    <property type="protein sequence ID" value="BCR05134.1"/>
    <property type="molecule type" value="Genomic_DNA"/>
</dbReference>